<evidence type="ECO:0000256" key="1">
    <source>
        <dbReference type="ARBA" id="ARBA00022737"/>
    </source>
</evidence>
<reference evidence="4 5" key="1">
    <citation type="submission" date="2018-01" db="EMBL/GenBank/DDBJ databases">
        <title>The whole genome sequencing and assembly of Paenibacillus chitinolyticus KCCM 41400 strain.</title>
        <authorList>
            <person name="Kim J.-Y."/>
            <person name="Park M.-K."/>
            <person name="Lee Y.-J."/>
            <person name="Yi H."/>
            <person name="Bahn Y.-S."/>
            <person name="Kim J.F."/>
            <person name="Lee D.-W."/>
        </authorList>
    </citation>
    <scope>NUCLEOTIDE SEQUENCE [LARGE SCALE GENOMIC DNA]</scope>
    <source>
        <strain evidence="4 5">KCCM 41400</strain>
    </source>
</reference>
<reference evidence="3 6" key="2">
    <citation type="submission" date="2022-05" db="EMBL/GenBank/DDBJ databases">
        <title>Genome Sequencing of Bee-Associated Microbes.</title>
        <authorList>
            <person name="Dunlap C."/>
        </authorList>
    </citation>
    <scope>NUCLEOTIDE SEQUENCE [LARGE SCALE GENOMIC DNA]</scope>
    <source>
        <strain evidence="3 6">NRRL B-23120</strain>
    </source>
</reference>
<dbReference type="SUPFAM" id="SSF50151">
    <property type="entry name" value="SacY-like RNA-binding domain"/>
    <property type="match status" value="1"/>
</dbReference>
<evidence type="ECO:0000259" key="2">
    <source>
        <dbReference type="PROSITE" id="PS51372"/>
    </source>
</evidence>
<dbReference type="SMART" id="SM01061">
    <property type="entry name" value="CAT_RBD"/>
    <property type="match status" value="1"/>
</dbReference>
<dbReference type="Gene3D" id="1.10.1790.10">
    <property type="entry name" value="PRD domain"/>
    <property type="match status" value="2"/>
</dbReference>
<sequence length="278" mass="31590">MIQRKIIHVLSHNVVMTKLSTGKNSIAFGKGIGFKKQPGMIIEDADISQEFLLHTSEVLEHYEHILHAVDVKIIGITEEVIAYAQGHLEGEFSETIHAALVDHINFAVERCKRGVHILNPFAYEIKHLYEEEYRIASKAIDFLNQHLDVKLPDDEIAFLAMHFHTARTKVEKGTALAVVRLVAQVIERAKELGLDFDNSFSTVRFISHLKALIDRIMEQKTIRNPLLGKISEEYPLAFQKAVLLAELLKANLQKPIPMDEIGFLALHLERQMQRSGMD</sequence>
<dbReference type="InterPro" id="IPR011608">
    <property type="entry name" value="PRD"/>
</dbReference>
<dbReference type="PANTHER" id="PTHR30185">
    <property type="entry name" value="CRYPTIC BETA-GLUCOSIDE BGL OPERON ANTITERMINATOR"/>
    <property type="match status" value="1"/>
</dbReference>
<evidence type="ECO:0000313" key="5">
    <source>
        <dbReference type="Proteomes" id="UP000288943"/>
    </source>
</evidence>
<dbReference type="OrthoDB" id="9813552at2"/>
<dbReference type="EMBL" id="CP026520">
    <property type="protein sequence ID" value="QAV17717.1"/>
    <property type="molecule type" value="Genomic_DNA"/>
</dbReference>
<evidence type="ECO:0000313" key="3">
    <source>
        <dbReference type="EMBL" id="MCY9599033.1"/>
    </source>
</evidence>
<feature type="domain" description="PRD" evidence="2">
    <location>
        <begin position="174"/>
        <end position="278"/>
    </location>
</feature>
<dbReference type="Proteomes" id="UP001527202">
    <property type="component" value="Unassembled WGS sequence"/>
</dbReference>
<dbReference type="Pfam" id="PF00874">
    <property type="entry name" value="PRD"/>
    <property type="match status" value="2"/>
</dbReference>
<dbReference type="PANTHER" id="PTHR30185:SF16">
    <property type="entry name" value="PROTEIN GLCT"/>
    <property type="match status" value="1"/>
</dbReference>
<keyword evidence="6" id="KW-1185">Reference proteome</keyword>
<dbReference type="GO" id="GO:0006355">
    <property type="term" value="P:regulation of DNA-templated transcription"/>
    <property type="evidence" value="ECO:0007669"/>
    <property type="project" value="InterPro"/>
</dbReference>
<dbReference type="PROSITE" id="PS51372">
    <property type="entry name" value="PRD_2"/>
    <property type="match status" value="2"/>
</dbReference>
<proteinExistence type="predicted"/>
<dbReference type="AlphaFoldDB" id="A0A410WTW9"/>
<dbReference type="GeneID" id="95374868"/>
<feature type="domain" description="PRD" evidence="2">
    <location>
        <begin position="68"/>
        <end position="173"/>
    </location>
</feature>
<evidence type="ECO:0000313" key="4">
    <source>
        <dbReference type="EMBL" id="QAV17717.1"/>
    </source>
</evidence>
<dbReference type="Proteomes" id="UP000288943">
    <property type="component" value="Chromosome"/>
</dbReference>
<dbReference type="RefSeq" id="WP_042228957.1">
    <property type="nucleotide sequence ID" value="NZ_CP026520.1"/>
</dbReference>
<dbReference type="SUPFAM" id="SSF63520">
    <property type="entry name" value="PTS-regulatory domain, PRD"/>
    <property type="match status" value="2"/>
</dbReference>
<evidence type="ECO:0000313" key="6">
    <source>
        <dbReference type="Proteomes" id="UP001527202"/>
    </source>
</evidence>
<dbReference type="InterPro" id="IPR004341">
    <property type="entry name" value="CAT_RNA-bd_dom"/>
</dbReference>
<dbReference type="KEGG" id="pchi:PC41400_08595"/>
<dbReference type="InterPro" id="IPR050661">
    <property type="entry name" value="BglG_antiterminators"/>
</dbReference>
<dbReference type="Pfam" id="PF03123">
    <property type="entry name" value="CAT_RBD"/>
    <property type="match status" value="1"/>
</dbReference>
<dbReference type="InterPro" id="IPR036650">
    <property type="entry name" value="CAT_RNA-bd_dom_sf"/>
</dbReference>
<dbReference type="InterPro" id="IPR036634">
    <property type="entry name" value="PRD_sf"/>
</dbReference>
<name>A0A410WTW9_9BACL</name>
<organism evidence="4 5">
    <name type="scientific">Paenibacillus chitinolyticus</name>
    <dbReference type="NCBI Taxonomy" id="79263"/>
    <lineage>
        <taxon>Bacteria</taxon>
        <taxon>Bacillati</taxon>
        <taxon>Bacillota</taxon>
        <taxon>Bacilli</taxon>
        <taxon>Bacillales</taxon>
        <taxon>Paenibacillaceae</taxon>
        <taxon>Paenibacillus</taxon>
    </lineage>
</organism>
<dbReference type="EMBL" id="JAMDMJ010000039">
    <property type="protein sequence ID" value="MCY9599033.1"/>
    <property type="molecule type" value="Genomic_DNA"/>
</dbReference>
<dbReference type="GO" id="GO:0003723">
    <property type="term" value="F:RNA binding"/>
    <property type="evidence" value="ECO:0007669"/>
    <property type="project" value="InterPro"/>
</dbReference>
<dbReference type="Gene3D" id="2.30.24.10">
    <property type="entry name" value="CAT RNA-binding domain"/>
    <property type="match status" value="1"/>
</dbReference>
<gene>
    <name evidence="3" type="ORF">M5X16_25070</name>
    <name evidence="4" type="ORF">PC41400_08595</name>
</gene>
<accession>A0A410WTW9</accession>
<protein>
    <submittedName>
        <fullName evidence="4">PRD domain-containing protein</fullName>
    </submittedName>
</protein>
<keyword evidence="1" id="KW-0677">Repeat</keyword>